<proteinExistence type="predicted"/>
<evidence type="ECO:0000313" key="2">
    <source>
        <dbReference type="Proteomes" id="UP000324800"/>
    </source>
</evidence>
<dbReference type="AlphaFoldDB" id="A0A5J4UYT3"/>
<sequence>MPQSRNELAISKPLHIVQPMGPRAPSIGLANGFMNAAGKPKLLPSAGSIESGIRPTSYVLPFKPFDLKYRLNTHILQVPSSTIQNVLYADIGKKSFIIN</sequence>
<gene>
    <name evidence="1" type="ORF">EZS28_029105</name>
</gene>
<comment type="caution">
    <text evidence="1">The sequence shown here is derived from an EMBL/GenBank/DDBJ whole genome shotgun (WGS) entry which is preliminary data.</text>
</comment>
<accession>A0A5J4UYT3</accession>
<dbReference type="Proteomes" id="UP000324800">
    <property type="component" value="Unassembled WGS sequence"/>
</dbReference>
<reference evidence="1 2" key="1">
    <citation type="submission" date="2019-03" db="EMBL/GenBank/DDBJ databases">
        <title>Single cell metagenomics reveals metabolic interactions within the superorganism composed of flagellate Streblomastix strix and complex community of Bacteroidetes bacteria on its surface.</title>
        <authorList>
            <person name="Treitli S.C."/>
            <person name="Kolisko M."/>
            <person name="Husnik F."/>
            <person name="Keeling P."/>
            <person name="Hampl V."/>
        </authorList>
    </citation>
    <scope>NUCLEOTIDE SEQUENCE [LARGE SCALE GENOMIC DNA]</scope>
    <source>
        <strain evidence="1">ST1C</strain>
    </source>
</reference>
<organism evidence="1 2">
    <name type="scientific">Streblomastix strix</name>
    <dbReference type="NCBI Taxonomy" id="222440"/>
    <lineage>
        <taxon>Eukaryota</taxon>
        <taxon>Metamonada</taxon>
        <taxon>Preaxostyla</taxon>
        <taxon>Oxymonadida</taxon>
        <taxon>Streblomastigidae</taxon>
        <taxon>Streblomastix</taxon>
    </lineage>
</organism>
<protein>
    <submittedName>
        <fullName evidence="1">Uncharacterized protein</fullName>
    </submittedName>
</protein>
<dbReference type="EMBL" id="SNRW01011285">
    <property type="protein sequence ID" value="KAA6375370.1"/>
    <property type="molecule type" value="Genomic_DNA"/>
</dbReference>
<evidence type="ECO:0000313" key="1">
    <source>
        <dbReference type="EMBL" id="KAA6375370.1"/>
    </source>
</evidence>
<name>A0A5J4UYT3_9EUKA</name>